<protein>
    <recommendedName>
        <fullName evidence="2">Transposase IS4 N-terminal domain-containing protein</fullName>
    </recommendedName>
</protein>
<dbReference type="AlphaFoldDB" id="A0A6M0K6Q1"/>
<dbReference type="RefSeq" id="WP_164456130.1">
    <property type="nucleotide sequence ID" value="NZ_JAAIJQ010000123.1"/>
</dbReference>
<name>A0A6M0K6Q1_9GAMM</name>
<dbReference type="InterPro" id="IPR024473">
    <property type="entry name" value="Transposases_IS4_N"/>
</dbReference>
<proteinExistence type="predicted"/>
<evidence type="ECO:0000259" key="2">
    <source>
        <dbReference type="Pfam" id="PF13006"/>
    </source>
</evidence>
<dbReference type="Pfam" id="PF13006">
    <property type="entry name" value="Nterm_IS4"/>
    <property type="match status" value="1"/>
</dbReference>
<accession>A0A6M0K6Q1</accession>
<keyword evidence="4" id="KW-1185">Reference proteome</keyword>
<evidence type="ECO:0000313" key="4">
    <source>
        <dbReference type="Proteomes" id="UP000483379"/>
    </source>
</evidence>
<comment type="caution">
    <text evidence="3">The sequence shown here is derived from an EMBL/GenBank/DDBJ whole genome shotgun (WGS) entry which is preliminary data.</text>
</comment>
<organism evidence="3 4">
    <name type="scientific">Thiorhodococcus minor</name>
    <dbReference type="NCBI Taxonomy" id="57489"/>
    <lineage>
        <taxon>Bacteria</taxon>
        <taxon>Pseudomonadati</taxon>
        <taxon>Pseudomonadota</taxon>
        <taxon>Gammaproteobacteria</taxon>
        <taxon>Chromatiales</taxon>
        <taxon>Chromatiaceae</taxon>
        <taxon>Thiorhodococcus</taxon>
    </lineage>
</organism>
<evidence type="ECO:0000256" key="1">
    <source>
        <dbReference type="SAM" id="MobiDB-lite"/>
    </source>
</evidence>
<dbReference type="Proteomes" id="UP000483379">
    <property type="component" value="Unassembled WGS sequence"/>
</dbReference>
<reference evidence="3 4" key="1">
    <citation type="submission" date="2020-02" db="EMBL/GenBank/DDBJ databases">
        <title>Genome sequences of Thiorhodococcus mannitoliphagus and Thiorhodococcus minor, purple sulfur photosynthetic bacteria in the gammaproteobacterial family, Chromatiaceae.</title>
        <authorList>
            <person name="Aviles F.A."/>
            <person name="Meyer T.E."/>
            <person name="Kyndt J.A."/>
        </authorList>
    </citation>
    <scope>NUCLEOTIDE SEQUENCE [LARGE SCALE GENOMIC DNA]</scope>
    <source>
        <strain evidence="3 4">DSM 11518</strain>
    </source>
</reference>
<feature type="domain" description="Transposase IS4 N-terminal" evidence="2">
    <location>
        <begin position="19"/>
        <end position="101"/>
    </location>
</feature>
<evidence type="ECO:0000313" key="3">
    <source>
        <dbReference type="EMBL" id="NEV64914.1"/>
    </source>
</evidence>
<feature type="region of interest" description="Disordered" evidence="1">
    <location>
        <begin position="210"/>
        <end position="241"/>
    </location>
</feature>
<sequence>MINLHQETAAVAAWPTDERLRALQRIIPRARVDDALAQTGRDRTHCQRLPGWFMIALGLFSRDAYRQIFRCLQVFRPGGIPGRSTLCEARKRLGVAPLRALAAQVVALLGRPETPGAFYRGMRTMAIDGFVLNVADTPANERAFGRPGSGRAPGAFPQVRVLALREPGSHVMWKWLIKSLRSAEITMAPSPATLPATGYVAVVGSAFSHPRHRQRRARASGPSAGTHHLQSRLHPDPTLAR</sequence>
<dbReference type="EMBL" id="JAAIJQ010000123">
    <property type="protein sequence ID" value="NEV64914.1"/>
    <property type="molecule type" value="Genomic_DNA"/>
</dbReference>
<gene>
    <name evidence="3" type="ORF">G3446_24125</name>
</gene>